<name>A0A7D4NP07_9GAMM</name>
<dbReference type="AlphaFoldDB" id="A0A7D4NP07"/>
<organism evidence="1 2">
    <name type="scientific">Thiomicrorhabdus xiamenensis</name>
    <dbReference type="NCBI Taxonomy" id="2739063"/>
    <lineage>
        <taxon>Bacteria</taxon>
        <taxon>Pseudomonadati</taxon>
        <taxon>Pseudomonadota</taxon>
        <taxon>Gammaproteobacteria</taxon>
        <taxon>Thiotrichales</taxon>
        <taxon>Piscirickettsiaceae</taxon>
        <taxon>Thiomicrorhabdus</taxon>
    </lineage>
</organism>
<dbReference type="Proteomes" id="UP000504724">
    <property type="component" value="Chromosome"/>
</dbReference>
<reference evidence="1 2" key="1">
    <citation type="submission" date="2020-05" db="EMBL/GenBank/DDBJ databases">
        <title>Thiomicrorhabdus sediminis sp.nov. and Thiomicrorhabdus xiamenensis sp.nov., novel sulfur-oxidizing bacteria isolated from coastal sediment.</title>
        <authorList>
            <person name="Liu X."/>
        </authorList>
    </citation>
    <scope>NUCLEOTIDE SEQUENCE [LARGE SCALE GENOMIC DNA]</scope>
    <source>
        <strain evidence="1 2">G2</strain>
    </source>
</reference>
<dbReference type="Gene3D" id="3.40.1260.10">
    <property type="entry name" value="DsrEFH-like"/>
    <property type="match status" value="1"/>
</dbReference>
<dbReference type="InterPro" id="IPR027396">
    <property type="entry name" value="DsrEFH-like"/>
</dbReference>
<dbReference type="SUPFAM" id="SSF75169">
    <property type="entry name" value="DsrEFH-like"/>
    <property type="match status" value="1"/>
</dbReference>
<dbReference type="EMBL" id="CP054020">
    <property type="protein sequence ID" value="QKI88111.1"/>
    <property type="molecule type" value="Genomic_DNA"/>
</dbReference>
<evidence type="ECO:0000313" key="1">
    <source>
        <dbReference type="EMBL" id="QKI88111.1"/>
    </source>
</evidence>
<accession>A0A7D4NP07</accession>
<keyword evidence="2" id="KW-1185">Reference proteome</keyword>
<dbReference type="InterPro" id="IPR003787">
    <property type="entry name" value="Sulphur_relay_DsrE/F-like"/>
</dbReference>
<evidence type="ECO:0000313" key="2">
    <source>
        <dbReference type="Proteomes" id="UP000504724"/>
    </source>
</evidence>
<proteinExistence type="predicted"/>
<dbReference type="PANTHER" id="PTHR37691">
    <property type="entry name" value="BLR3518 PROTEIN"/>
    <property type="match status" value="1"/>
</dbReference>
<dbReference type="RefSeq" id="WP_173283702.1">
    <property type="nucleotide sequence ID" value="NZ_CP054020.1"/>
</dbReference>
<gene>
    <name evidence="1" type="ORF">HQN79_00270</name>
</gene>
<protein>
    <submittedName>
        <fullName evidence="1">DsrE family protein</fullName>
    </submittedName>
</protein>
<dbReference type="PANTHER" id="PTHR37691:SF1">
    <property type="entry name" value="BLR3518 PROTEIN"/>
    <property type="match status" value="1"/>
</dbReference>
<dbReference type="Pfam" id="PF02635">
    <property type="entry name" value="DsrE"/>
    <property type="match status" value="1"/>
</dbReference>
<sequence length="163" mass="18433">MKITNLALLTLFLGVTFALPNISVGDYAKRQDSHKVVYHINYDNYEKQTSALRNIQYHLNEVGEDNIDLRVILDGDGLSLLLKPEALHHLHNFKAGNATLTMQQKIDQLKLNGVKFNICRNTVEGYHIDVNNDLYDVEKKDIVPSGVAELAKLQANGFVYLRP</sequence>
<dbReference type="KEGG" id="txa:HQN79_00270"/>